<evidence type="ECO:0000256" key="2">
    <source>
        <dbReference type="ARBA" id="ARBA00006175"/>
    </source>
</evidence>
<sequence length="328" mass="37028">MSRLYDETQDFVPDPHYNGDYASCSVNRQSCNGLMKRQTVSYTQDHYARPHTQVASTHSFAMEGRRSTRHRPHVDAILRACLAEFLADYATTFLSVYIDDELSIRHIPWLQKISLMAITDAMAATLFIAALKTVHFHPAVTLAHLFSLTTSWFQCLFIIIIQLIAATTANLTITPMRADGLPPYITVNSDINMEWTKAIYKLMFSQFFGTVLVVVAHLMSYSTSRKSTVRIGHLTENPCSLFMAITLSSFLSLLQSTSHWNSLQATSVSLLRSFSRRATEPFHEQYIFWLGPFIGSLLACFLFRLLSPPNDVRQSSNPGYCDDASDSI</sequence>
<evidence type="ECO:0000256" key="7">
    <source>
        <dbReference type="SAM" id="Phobius"/>
    </source>
</evidence>
<dbReference type="Gene3D" id="1.20.1080.10">
    <property type="entry name" value="Glycerol uptake facilitator protein"/>
    <property type="match status" value="1"/>
</dbReference>
<keyword evidence="3 6" id="KW-0812">Transmembrane</keyword>
<dbReference type="InterPro" id="IPR023271">
    <property type="entry name" value="Aquaporin-like"/>
</dbReference>
<keyword evidence="4 7" id="KW-1133">Transmembrane helix</keyword>
<evidence type="ECO:0000256" key="3">
    <source>
        <dbReference type="ARBA" id="ARBA00022692"/>
    </source>
</evidence>
<feature type="transmembrane region" description="Helical" evidence="7">
    <location>
        <begin position="109"/>
        <end position="131"/>
    </location>
</feature>
<feature type="transmembrane region" description="Helical" evidence="7">
    <location>
        <begin position="286"/>
        <end position="306"/>
    </location>
</feature>
<feature type="transmembrane region" description="Helical" evidence="7">
    <location>
        <begin position="198"/>
        <end position="218"/>
    </location>
</feature>
<dbReference type="GO" id="GO:0015267">
    <property type="term" value="F:channel activity"/>
    <property type="evidence" value="ECO:0007669"/>
    <property type="project" value="InterPro"/>
</dbReference>
<dbReference type="InterPro" id="IPR000425">
    <property type="entry name" value="MIP"/>
</dbReference>
<dbReference type="AlphaFoldDB" id="A0A016UQ30"/>
<evidence type="ECO:0008006" key="10">
    <source>
        <dbReference type="Google" id="ProtNLM"/>
    </source>
</evidence>
<keyword evidence="6" id="KW-0813">Transport</keyword>
<proteinExistence type="inferred from homology"/>
<dbReference type="Pfam" id="PF00230">
    <property type="entry name" value="MIP"/>
    <property type="match status" value="1"/>
</dbReference>
<reference evidence="9" key="1">
    <citation type="journal article" date="2015" name="Nat. Genet.">
        <title>The genome and transcriptome of the zoonotic hookworm Ancylostoma ceylanicum identify infection-specific gene families.</title>
        <authorList>
            <person name="Schwarz E.M."/>
            <person name="Hu Y."/>
            <person name="Antoshechkin I."/>
            <person name="Miller M.M."/>
            <person name="Sternberg P.W."/>
            <person name="Aroian R.V."/>
        </authorList>
    </citation>
    <scope>NUCLEOTIDE SEQUENCE</scope>
    <source>
        <strain evidence="9">HY135</strain>
    </source>
</reference>
<evidence type="ECO:0000256" key="5">
    <source>
        <dbReference type="ARBA" id="ARBA00023136"/>
    </source>
</evidence>
<comment type="subcellular location">
    <subcellularLocation>
        <location evidence="1">Membrane</location>
        <topology evidence="1">Multi-pass membrane protein</topology>
    </subcellularLocation>
</comment>
<evidence type="ECO:0000256" key="4">
    <source>
        <dbReference type="ARBA" id="ARBA00022989"/>
    </source>
</evidence>
<dbReference type="SUPFAM" id="SSF81338">
    <property type="entry name" value="Aquaporin-like"/>
    <property type="match status" value="1"/>
</dbReference>
<evidence type="ECO:0000256" key="1">
    <source>
        <dbReference type="ARBA" id="ARBA00004141"/>
    </source>
</evidence>
<name>A0A016UQ30_9BILA</name>
<dbReference type="PANTHER" id="PTHR19139:SF199">
    <property type="entry name" value="MIP17260P"/>
    <property type="match status" value="1"/>
</dbReference>
<dbReference type="Proteomes" id="UP000024635">
    <property type="component" value="Unassembled WGS sequence"/>
</dbReference>
<keyword evidence="5 7" id="KW-0472">Membrane</keyword>
<dbReference type="PRINTS" id="PR00783">
    <property type="entry name" value="MINTRINSICP"/>
</dbReference>
<dbReference type="STRING" id="53326.A0A016UQ30"/>
<feature type="transmembrane region" description="Helical" evidence="7">
    <location>
        <begin position="152"/>
        <end position="173"/>
    </location>
</feature>
<feature type="transmembrane region" description="Helical" evidence="7">
    <location>
        <begin position="76"/>
        <end position="97"/>
    </location>
</feature>
<evidence type="ECO:0000313" key="8">
    <source>
        <dbReference type="EMBL" id="EYC16563.1"/>
    </source>
</evidence>
<keyword evidence="9" id="KW-1185">Reference proteome</keyword>
<organism evidence="8 9">
    <name type="scientific">Ancylostoma ceylanicum</name>
    <dbReference type="NCBI Taxonomy" id="53326"/>
    <lineage>
        <taxon>Eukaryota</taxon>
        <taxon>Metazoa</taxon>
        <taxon>Ecdysozoa</taxon>
        <taxon>Nematoda</taxon>
        <taxon>Chromadorea</taxon>
        <taxon>Rhabditida</taxon>
        <taxon>Rhabditina</taxon>
        <taxon>Rhabditomorpha</taxon>
        <taxon>Strongyloidea</taxon>
        <taxon>Ancylostomatidae</taxon>
        <taxon>Ancylostomatinae</taxon>
        <taxon>Ancylostoma</taxon>
    </lineage>
</organism>
<dbReference type="OrthoDB" id="3222at2759"/>
<dbReference type="EMBL" id="JARK01001369">
    <property type="protein sequence ID" value="EYC16563.1"/>
    <property type="molecule type" value="Genomic_DNA"/>
</dbReference>
<dbReference type="InterPro" id="IPR034294">
    <property type="entry name" value="Aquaporin_transptr"/>
</dbReference>
<dbReference type="GO" id="GO:0005886">
    <property type="term" value="C:plasma membrane"/>
    <property type="evidence" value="ECO:0007669"/>
    <property type="project" value="TreeGrafter"/>
</dbReference>
<evidence type="ECO:0000256" key="6">
    <source>
        <dbReference type="RuleBase" id="RU000477"/>
    </source>
</evidence>
<comment type="similarity">
    <text evidence="2 6">Belongs to the MIP/aquaporin (TC 1.A.8) family.</text>
</comment>
<comment type="caution">
    <text evidence="8">The sequence shown here is derived from an EMBL/GenBank/DDBJ whole genome shotgun (WGS) entry which is preliminary data.</text>
</comment>
<evidence type="ECO:0000313" key="9">
    <source>
        <dbReference type="Proteomes" id="UP000024635"/>
    </source>
</evidence>
<protein>
    <recommendedName>
        <fullName evidence="10">Aquaporin</fullName>
    </recommendedName>
</protein>
<dbReference type="PANTHER" id="PTHR19139">
    <property type="entry name" value="AQUAPORIN TRANSPORTER"/>
    <property type="match status" value="1"/>
</dbReference>
<gene>
    <name evidence="8" type="primary">Acey_s0033.g2722</name>
    <name evidence="8" type="ORF">Y032_0033g2722</name>
</gene>
<accession>A0A016UQ30</accession>